<reference evidence="2" key="1">
    <citation type="journal article" date="2019" name="Int. J. Syst. Evol. Microbiol.">
        <title>The Global Catalogue of Microorganisms (GCM) 10K type strain sequencing project: providing services to taxonomists for standard genome sequencing and annotation.</title>
        <authorList>
            <consortium name="The Broad Institute Genomics Platform"/>
            <consortium name="The Broad Institute Genome Sequencing Center for Infectious Disease"/>
            <person name="Wu L."/>
            <person name="Ma J."/>
        </authorList>
    </citation>
    <scope>NUCLEOTIDE SEQUENCE [LARGE SCALE GENOMIC DNA]</scope>
    <source>
        <strain evidence="2">JCM 16117</strain>
    </source>
</reference>
<dbReference type="Proteomes" id="UP001500929">
    <property type="component" value="Unassembled WGS sequence"/>
</dbReference>
<evidence type="ECO:0000313" key="1">
    <source>
        <dbReference type="EMBL" id="GAA2237662.1"/>
    </source>
</evidence>
<proteinExistence type="predicted"/>
<dbReference type="EMBL" id="BAAAQY010000006">
    <property type="protein sequence ID" value="GAA2237662.1"/>
    <property type="molecule type" value="Genomic_DNA"/>
</dbReference>
<accession>A0ABP5QJA4</accession>
<sequence length="69" mass="7473">MRVGAGVTFGLLHGALTSNLRMRAIIGLEDLSGTDPIRAPRVLTDRAIRVGMTPTRRMELEIDEVGRAA</sequence>
<comment type="caution">
    <text evidence="1">The sequence shown here is derived from an EMBL/GenBank/DDBJ whole genome shotgun (WGS) entry which is preliminary data.</text>
</comment>
<gene>
    <name evidence="1" type="ORF">GCM10009851_23420</name>
</gene>
<evidence type="ECO:0000313" key="2">
    <source>
        <dbReference type="Proteomes" id="UP001500929"/>
    </source>
</evidence>
<organism evidence="1 2">
    <name type="scientific">Herbiconiux moechotypicola</name>
    <dbReference type="NCBI Taxonomy" id="637393"/>
    <lineage>
        <taxon>Bacteria</taxon>
        <taxon>Bacillati</taxon>
        <taxon>Actinomycetota</taxon>
        <taxon>Actinomycetes</taxon>
        <taxon>Micrococcales</taxon>
        <taxon>Microbacteriaceae</taxon>
        <taxon>Herbiconiux</taxon>
    </lineage>
</organism>
<keyword evidence="2" id="KW-1185">Reference proteome</keyword>
<protein>
    <submittedName>
        <fullName evidence="1">Uncharacterized protein</fullName>
    </submittedName>
</protein>
<name>A0ABP5QJA4_9MICO</name>